<feature type="region of interest" description="Disordered" evidence="1">
    <location>
        <begin position="81"/>
        <end position="109"/>
    </location>
</feature>
<protein>
    <submittedName>
        <fullName evidence="2">Conjugative transfer region protein TrbK</fullName>
    </submittedName>
</protein>
<dbReference type="OrthoDB" id="9815800at2"/>
<reference evidence="2 3" key="1">
    <citation type="submission" date="2017-07" db="EMBL/GenBank/DDBJ databases">
        <authorList>
            <person name="Sun Z.S."/>
            <person name="Albrecht U."/>
            <person name="Echele G."/>
            <person name="Lee C.C."/>
        </authorList>
    </citation>
    <scope>NUCLEOTIDE SEQUENCE [LARGE SCALE GENOMIC DNA]</scope>
    <source>
        <strain evidence="2 3">CGMCC 1.12672</strain>
    </source>
</reference>
<accession>A0A285QYU3</accession>
<dbReference type="Pfam" id="PF20084">
    <property type="entry name" value="TrbK"/>
    <property type="match status" value="1"/>
</dbReference>
<proteinExistence type="predicted"/>
<evidence type="ECO:0000313" key="3">
    <source>
        <dbReference type="Proteomes" id="UP000219494"/>
    </source>
</evidence>
<feature type="compositionally biased region" description="Low complexity" evidence="1">
    <location>
        <begin position="92"/>
        <end position="109"/>
    </location>
</feature>
<evidence type="ECO:0000313" key="2">
    <source>
        <dbReference type="EMBL" id="SOB87135.1"/>
    </source>
</evidence>
<dbReference type="EMBL" id="OBMI01000002">
    <property type="protein sequence ID" value="SOB87135.1"/>
    <property type="molecule type" value="Genomic_DNA"/>
</dbReference>
<dbReference type="Proteomes" id="UP000219494">
    <property type="component" value="Unassembled WGS sequence"/>
</dbReference>
<dbReference type="RefSeq" id="WP_097064061.1">
    <property type="nucleotide sequence ID" value="NZ_OBMI01000002.1"/>
</dbReference>
<gene>
    <name evidence="2" type="ORF">SAMN06297144_2256</name>
</gene>
<sequence length="109" mass="11541">MDGKLFARIGAVVFVALAITATAVEMTRDKTPAARPDLLQPVAQAEDPLRAELVRCQQLGEGGPRDVTCLRAWAENRRRFLAPGARPSGRLPSAASPQAPSPNAEAANP</sequence>
<keyword evidence="3" id="KW-1185">Reference proteome</keyword>
<evidence type="ECO:0000256" key="1">
    <source>
        <dbReference type="SAM" id="MobiDB-lite"/>
    </source>
</evidence>
<name>A0A285QYU3_9SPHN</name>
<dbReference type="InterPro" id="IPR027587">
    <property type="entry name" value="TrbK"/>
</dbReference>
<dbReference type="NCBIfam" id="TIGR04360">
    <property type="entry name" value="other_trbK"/>
    <property type="match status" value="1"/>
</dbReference>
<organism evidence="2 3">
    <name type="scientific">Sphingomonas guangdongensis</name>
    <dbReference type="NCBI Taxonomy" id="1141890"/>
    <lineage>
        <taxon>Bacteria</taxon>
        <taxon>Pseudomonadati</taxon>
        <taxon>Pseudomonadota</taxon>
        <taxon>Alphaproteobacteria</taxon>
        <taxon>Sphingomonadales</taxon>
        <taxon>Sphingomonadaceae</taxon>
        <taxon>Sphingomonas</taxon>
    </lineage>
</organism>
<dbReference type="AlphaFoldDB" id="A0A285QYU3"/>